<gene>
    <name evidence="1" type="ORF">CFSAN001627_05432</name>
</gene>
<name>M1ZYP8_CLOBO</name>
<organism evidence="1 2">
    <name type="scientific">Clostridium botulinum CFSAN001627</name>
    <dbReference type="NCBI Taxonomy" id="1232189"/>
    <lineage>
        <taxon>Bacteria</taxon>
        <taxon>Bacillati</taxon>
        <taxon>Bacillota</taxon>
        <taxon>Clostridia</taxon>
        <taxon>Eubacteriales</taxon>
        <taxon>Clostridiaceae</taxon>
        <taxon>Clostridium</taxon>
    </lineage>
</organism>
<dbReference type="Proteomes" id="UP000011944">
    <property type="component" value="Unassembled WGS sequence"/>
</dbReference>
<evidence type="ECO:0000313" key="2">
    <source>
        <dbReference type="Proteomes" id="UP000011944"/>
    </source>
</evidence>
<comment type="caution">
    <text evidence="1">The sequence shown here is derived from an EMBL/GenBank/DDBJ whole genome shotgun (WGS) entry which is preliminary data.</text>
</comment>
<protein>
    <submittedName>
        <fullName evidence="1">Uncharacterized protein</fullName>
    </submittedName>
</protein>
<accession>M1ZYP8</accession>
<dbReference type="EMBL" id="AMXI01000303">
    <property type="protein sequence ID" value="EKN42648.1"/>
    <property type="molecule type" value="Genomic_DNA"/>
</dbReference>
<reference evidence="1 2" key="1">
    <citation type="submission" date="2012-10" db="EMBL/GenBank/DDBJ databases">
        <authorList>
            <person name="Strain E.A."/>
            <person name="Brown E."/>
            <person name="Allard M.W."/>
            <person name="Gonzalez-Escalona N."/>
            <person name="Timme R."/>
        </authorList>
    </citation>
    <scope>NUCLEOTIDE SEQUENCE [LARGE SCALE GENOMIC DNA]</scope>
    <source>
        <strain evidence="1 2">CFSAN001627</strain>
    </source>
</reference>
<evidence type="ECO:0000313" key="1">
    <source>
        <dbReference type="EMBL" id="EKN42648.1"/>
    </source>
</evidence>
<dbReference type="AlphaFoldDB" id="M1ZYP8"/>
<sequence length="21" mass="2436">MEIPSDILTIDEMVDELCQLK</sequence>
<proteinExistence type="predicted"/>
<reference evidence="1 2" key="2">
    <citation type="submission" date="2013-03" db="EMBL/GenBank/DDBJ databases">
        <title>Diversity in Clostridium botulinum.</title>
        <authorList>
            <person name="Timme R.E."/>
            <person name="Allard M."/>
            <person name="Luo Y."/>
            <person name="Strain E."/>
            <person name="Gonzalez-Escalona N."/>
            <person name="Brown E."/>
        </authorList>
    </citation>
    <scope>NUCLEOTIDE SEQUENCE [LARGE SCALE GENOMIC DNA]</scope>
    <source>
        <strain evidence="1 2">CFSAN001627</strain>
    </source>
</reference>